<protein>
    <submittedName>
        <fullName evidence="1">Uncharacterized protein</fullName>
    </submittedName>
</protein>
<evidence type="ECO:0000313" key="2">
    <source>
        <dbReference type="Proteomes" id="UP000315200"/>
    </source>
</evidence>
<comment type="caution">
    <text evidence="1">The sequence shown here is derived from an EMBL/GenBank/DDBJ whole genome shotgun (WGS) entry which is preliminary data.</text>
</comment>
<dbReference type="EMBL" id="BJLB01000001">
    <property type="protein sequence ID" value="GEA37640.1"/>
    <property type="molecule type" value="Genomic_DNA"/>
</dbReference>
<dbReference type="Proteomes" id="UP000315200">
    <property type="component" value="Unassembled WGS sequence"/>
</dbReference>
<organism evidence="1 2">
    <name type="scientific">Enterocloster clostridioformis</name>
    <dbReference type="NCBI Taxonomy" id="1531"/>
    <lineage>
        <taxon>Bacteria</taxon>
        <taxon>Bacillati</taxon>
        <taxon>Bacillota</taxon>
        <taxon>Clostridia</taxon>
        <taxon>Lachnospirales</taxon>
        <taxon>Lachnospiraceae</taxon>
        <taxon>Enterocloster</taxon>
    </lineage>
</organism>
<name>A0A829WJR5_9FIRM</name>
<reference evidence="1 2" key="1">
    <citation type="submission" date="2019-06" db="EMBL/GenBank/DDBJ databases">
        <title>Draft genome sequence of [Clostridium] clostridioforme NBRC 113352.</title>
        <authorList>
            <person name="Miura T."/>
            <person name="Furukawa M."/>
            <person name="Shimamura M."/>
            <person name="Ohyama Y."/>
            <person name="Yamazoe A."/>
            <person name="Kawasaki H."/>
        </authorList>
    </citation>
    <scope>NUCLEOTIDE SEQUENCE [LARGE SCALE GENOMIC DNA]</scope>
    <source>
        <strain evidence="1 2">NBRC 113352</strain>
    </source>
</reference>
<dbReference type="AlphaFoldDB" id="A0A829WJR5"/>
<gene>
    <name evidence="1" type="ORF">Ccl03g_33530</name>
</gene>
<proteinExistence type="predicted"/>
<evidence type="ECO:0000313" key="1">
    <source>
        <dbReference type="EMBL" id="GEA37640.1"/>
    </source>
</evidence>
<accession>A0A829WJR5</accession>
<sequence length="69" mass="8350">MRNRDITTCNPSQVRYVPIFYYIEITYTFVKTEAGITTWKYHKNYRLCDTLKNSMRLFMVAQDDGRKSR</sequence>